<dbReference type="InterPro" id="IPR001461">
    <property type="entry name" value="Aspartic_peptidase_A1"/>
</dbReference>
<sequence length="466" mass="51257">MRLSDFTLLAICLGARSIVTATRGSITARDNALNPVVTNNVLEITVHDSLYSTSLPSTGSEHLARRRANSLRKRQAITFAEDDLITYKGASYMANVTIGGQPFALEIDTGSYQTWVATTQFRCWDVHTQRVLGQSTCRLGDLFDPTQPFRSTRQTCESRYDSGEVLDGFLGHGPFGFGGVGRGQRPHFTIDQTIGAMTIGMWYGNGISSGVLGLAYPSAPIVWDHLVQEYQSVLFTLFHTQNISPVFSLALQRSTTSSPTAGHLAFGGIPNVHTDGRWVPTPLVRNAQGTYTLYNILIDGFDITPAPKSPSAGWWKNTKGGRYKNSKQNMIIDSGTSKVILPDRVAKYIAGGFDPPAHYEASVEEYIVPCFASSPRVGIKIAGNSYYISAEDLLERRDNIDGDRWQHECSLMIEPAGNSRLILGATWLKNVLVVFDMSNAVEVRRGGRNGDRDQFGEVRIAGREVY</sequence>
<dbReference type="InterPro" id="IPR033121">
    <property type="entry name" value="PEPTIDASE_A1"/>
</dbReference>
<feature type="active site" evidence="2">
    <location>
        <position position="333"/>
    </location>
</feature>
<dbReference type="GO" id="GO:0004190">
    <property type="term" value="F:aspartic-type endopeptidase activity"/>
    <property type="evidence" value="ECO:0007669"/>
    <property type="project" value="InterPro"/>
</dbReference>
<dbReference type="Proteomes" id="UP000800096">
    <property type="component" value="Unassembled WGS sequence"/>
</dbReference>
<evidence type="ECO:0000313" key="6">
    <source>
        <dbReference type="Proteomes" id="UP000800096"/>
    </source>
</evidence>
<dbReference type="PRINTS" id="PR00792">
    <property type="entry name" value="PEPSIN"/>
</dbReference>
<feature type="signal peptide" evidence="3">
    <location>
        <begin position="1"/>
        <end position="21"/>
    </location>
</feature>
<dbReference type="PANTHER" id="PTHR47966:SF47">
    <property type="entry name" value="ENDOPEPTIDASE, PUTATIVE (AFU_ORTHOLOGUE AFUA_3G01220)-RELATED"/>
    <property type="match status" value="1"/>
</dbReference>
<evidence type="ECO:0000313" key="5">
    <source>
        <dbReference type="EMBL" id="KAF1912187.1"/>
    </source>
</evidence>
<feature type="active site" evidence="2">
    <location>
        <position position="108"/>
    </location>
</feature>
<dbReference type="GO" id="GO:0006508">
    <property type="term" value="P:proteolysis"/>
    <property type="evidence" value="ECO:0007669"/>
    <property type="project" value="InterPro"/>
</dbReference>
<dbReference type="GO" id="GO:0000324">
    <property type="term" value="C:fungal-type vacuole"/>
    <property type="evidence" value="ECO:0007669"/>
    <property type="project" value="TreeGrafter"/>
</dbReference>
<feature type="domain" description="Peptidase A1" evidence="4">
    <location>
        <begin position="92"/>
        <end position="446"/>
    </location>
</feature>
<dbReference type="CDD" id="cd05471">
    <property type="entry name" value="pepsin_like"/>
    <property type="match status" value="1"/>
</dbReference>
<organism evidence="5 6">
    <name type="scientific">Ampelomyces quisqualis</name>
    <name type="common">Powdery mildew agent</name>
    <dbReference type="NCBI Taxonomy" id="50730"/>
    <lineage>
        <taxon>Eukaryota</taxon>
        <taxon>Fungi</taxon>
        <taxon>Dikarya</taxon>
        <taxon>Ascomycota</taxon>
        <taxon>Pezizomycotina</taxon>
        <taxon>Dothideomycetes</taxon>
        <taxon>Pleosporomycetidae</taxon>
        <taxon>Pleosporales</taxon>
        <taxon>Pleosporineae</taxon>
        <taxon>Phaeosphaeriaceae</taxon>
        <taxon>Ampelomyces</taxon>
    </lineage>
</organism>
<dbReference type="InterPro" id="IPR034164">
    <property type="entry name" value="Pepsin-like_dom"/>
</dbReference>
<keyword evidence="3" id="KW-0732">Signal</keyword>
<proteinExistence type="inferred from homology"/>
<dbReference type="SUPFAM" id="SSF50630">
    <property type="entry name" value="Acid proteases"/>
    <property type="match status" value="1"/>
</dbReference>
<feature type="chain" id="PRO_5025679052" evidence="3">
    <location>
        <begin position="22"/>
        <end position="466"/>
    </location>
</feature>
<accession>A0A6A5QD73</accession>
<dbReference type="Gene3D" id="2.40.70.10">
    <property type="entry name" value="Acid Proteases"/>
    <property type="match status" value="2"/>
</dbReference>
<dbReference type="EMBL" id="ML979141">
    <property type="protein sequence ID" value="KAF1912187.1"/>
    <property type="molecule type" value="Genomic_DNA"/>
</dbReference>
<evidence type="ECO:0000256" key="2">
    <source>
        <dbReference type="PIRSR" id="PIRSR601461-1"/>
    </source>
</evidence>
<dbReference type="OrthoDB" id="15189at2759"/>
<protein>
    <submittedName>
        <fullName evidence="5">Aspartic peptidase domain-containing protein</fullName>
    </submittedName>
</protein>
<dbReference type="InterPro" id="IPR021109">
    <property type="entry name" value="Peptidase_aspartic_dom_sf"/>
</dbReference>
<gene>
    <name evidence="5" type="ORF">BDU57DRAFT_598324</name>
</gene>
<dbReference type="PROSITE" id="PS51767">
    <property type="entry name" value="PEPTIDASE_A1"/>
    <property type="match status" value="1"/>
</dbReference>
<name>A0A6A5QD73_AMPQU</name>
<dbReference type="Pfam" id="PF00026">
    <property type="entry name" value="Asp"/>
    <property type="match status" value="1"/>
</dbReference>
<keyword evidence="6" id="KW-1185">Reference proteome</keyword>
<dbReference type="AlphaFoldDB" id="A0A6A5QD73"/>
<comment type="similarity">
    <text evidence="1">Belongs to the peptidase A1 family.</text>
</comment>
<dbReference type="PANTHER" id="PTHR47966">
    <property type="entry name" value="BETA-SITE APP-CLEAVING ENZYME, ISOFORM A-RELATED"/>
    <property type="match status" value="1"/>
</dbReference>
<evidence type="ECO:0000259" key="4">
    <source>
        <dbReference type="PROSITE" id="PS51767"/>
    </source>
</evidence>
<evidence type="ECO:0000256" key="3">
    <source>
        <dbReference type="SAM" id="SignalP"/>
    </source>
</evidence>
<reference evidence="5" key="1">
    <citation type="journal article" date="2020" name="Stud. Mycol.">
        <title>101 Dothideomycetes genomes: a test case for predicting lifestyles and emergence of pathogens.</title>
        <authorList>
            <person name="Haridas S."/>
            <person name="Albert R."/>
            <person name="Binder M."/>
            <person name="Bloem J."/>
            <person name="Labutti K."/>
            <person name="Salamov A."/>
            <person name="Andreopoulos B."/>
            <person name="Baker S."/>
            <person name="Barry K."/>
            <person name="Bills G."/>
            <person name="Bluhm B."/>
            <person name="Cannon C."/>
            <person name="Castanera R."/>
            <person name="Culley D."/>
            <person name="Daum C."/>
            <person name="Ezra D."/>
            <person name="Gonzalez J."/>
            <person name="Henrissat B."/>
            <person name="Kuo A."/>
            <person name="Liang C."/>
            <person name="Lipzen A."/>
            <person name="Lutzoni F."/>
            <person name="Magnuson J."/>
            <person name="Mondo S."/>
            <person name="Nolan M."/>
            <person name="Ohm R."/>
            <person name="Pangilinan J."/>
            <person name="Park H.-J."/>
            <person name="Ramirez L."/>
            <person name="Alfaro M."/>
            <person name="Sun H."/>
            <person name="Tritt A."/>
            <person name="Yoshinaga Y."/>
            <person name="Zwiers L.-H."/>
            <person name="Turgeon B."/>
            <person name="Goodwin S."/>
            <person name="Spatafora J."/>
            <person name="Crous P."/>
            <person name="Grigoriev I."/>
        </authorList>
    </citation>
    <scope>NUCLEOTIDE SEQUENCE</scope>
    <source>
        <strain evidence="5">HMLAC05119</strain>
    </source>
</reference>
<evidence type="ECO:0000256" key="1">
    <source>
        <dbReference type="ARBA" id="ARBA00007447"/>
    </source>
</evidence>